<evidence type="ECO:0000313" key="3">
    <source>
        <dbReference type="EMBL" id="MFD1605357.1"/>
    </source>
</evidence>
<evidence type="ECO:0000313" key="4">
    <source>
        <dbReference type="Proteomes" id="UP001597138"/>
    </source>
</evidence>
<dbReference type="InterPro" id="IPR001789">
    <property type="entry name" value="Sig_transdc_resp-reg_receiver"/>
</dbReference>
<dbReference type="EMBL" id="JBHUDZ010000018">
    <property type="protein sequence ID" value="MFD1605357.1"/>
    <property type="molecule type" value="Genomic_DNA"/>
</dbReference>
<proteinExistence type="predicted"/>
<name>A0ABW4HJ82_9FLAO</name>
<dbReference type="Proteomes" id="UP001597138">
    <property type="component" value="Unassembled WGS sequence"/>
</dbReference>
<evidence type="ECO:0000256" key="1">
    <source>
        <dbReference type="PROSITE-ProRule" id="PRU00169"/>
    </source>
</evidence>
<dbReference type="Gene3D" id="3.40.50.2300">
    <property type="match status" value="1"/>
</dbReference>
<dbReference type="InterPro" id="IPR011006">
    <property type="entry name" value="CheY-like_superfamily"/>
</dbReference>
<keyword evidence="1" id="KW-0597">Phosphoprotein</keyword>
<dbReference type="Pfam" id="PF00072">
    <property type="entry name" value="Response_reg"/>
    <property type="match status" value="1"/>
</dbReference>
<protein>
    <submittedName>
        <fullName evidence="3">Response regulator</fullName>
    </submittedName>
</protein>
<sequence length="157" mass="17188">MPQKQNSTPLIYHADDDEDDRLLFTDAVDELDLLVDVQQAADGQALLDALYRSSGQLPEIIFLDINMPKKSGFECLEELRKAAGPLKAVRVVMLSTSGSPENIARAFELGADLYAVKPSTFAGLKELLSAILGEGREPVQEFKSSGNKVYSSLTWVL</sequence>
<feature type="domain" description="Response regulatory" evidence="2">
    <location>
        <begin position="10"/>
        <end position="132"/>
    </location>
</feature>
<keyword evidence="4" id="KW-1185">Reference proteome</keyword>
<dbReference type="PANTHER" id="PTHR44520">
    <property type="entry name" value="RESPONSE REGULATOR RCP1-RELATED"/>
    <property type="match status" value="1"/>
</dbReference>
<feature type="modified residue" description="4-aspartylphosphate" evidence="1">
    <location>
        <position position="64"/>
    </location>
</feature>
<comment type="caution">
    <text evidence="3">The sequence shown here is derived from an EMBL/GenBank/DDBJ whole genome shotgun (WGS) entry which is preliminary data.</text>
</comment>
<dbReference type="PROSITE" id="PS50110">
    <property type="entry name" value="RESPONSE_REGULATORY"/>
    <property type="match status" value="1"/>
</dbReference>
<dbReference type="PANTHER" id="PTHR44520:SF2">
    <property type="entry name" value="RESPONSE REGULATOR RCP1"/>
    <property type="match status" value="1"/>
</dbReference>
<dbReference type="RefSeq" id="WP_379813177.1">
    <property type="nucleotide sequence ID" value="NZ_JBHUDZ010000018.1"/>
</dbReference>
<evidence type="ECO:0000259" key="2">
    <source>
        <dbReference type="PROSITE" id="PS50110"/>
    </source>
</evidence>
<dbReference type="SUPFAM" id="SSF52172">
    <property type="entry name" value="CheY-like"/>
    <property type="match status" value="1"/>
</dbReference>
<accession>A0ABW4HJ82</accession>
<dbReference type="SMART" id="SM00448">
    <property type="entry name" value="REC"/>
    <property type="match status" value="1"/>
</dbReference>
<gene>
    <name evidence="3" type="ORF">ACFSC2_21655</name>
</gene>
<dbReference type="InterPro" id="IPR052893">
    <property type="entry name" value="TCS_response_regulator"/>
</dbReference>
<reference evidence="4" key="1">
    <citation type="journal article" date="2019" name="Int. J. Syst. Evol. Microbiol.">
        <title>The Global Catalogue of Microorganisms (GCM) 10K type strain sequencing project: providing services to taxonomists for standard genome sequencing and annotation.</title>
        <authorList>
            <consortium name="The Broad Institute Genomics Platform"/>
            <consortium name="The Broad Institute Genome Sequencing Center for Infectious Disease"/>
            <person name="Wu L."/>
            <person name="Ma J."/>
        </authorList>
    </citation>
    <scope>NUCLEOTIDE SEQUENCE [LARGE SCALE GENOMIC DNA]</scope>
    <source>
        <strain evidence="4">CCUG 70865</strain>
    </source>
</reference>
<organism evidence="3 4">
    <name type="scientific">Flavobacterium artemisiae</name>
    <dbReference type="NCBI Taxonomy" id="2126556"/>
    <lineage>
        <taxon>Bacteria</taxon>
        <taxon>Pseudomonadati</taxon>
        <taxon>Bacteroidota</taxon>
        <taxon>Flavobacteriia</taxon>
        <taxon>Flavobacteriales</taxon>
        <taxon>Flavobacteriaceae</taxon>
        <taxon>Flavobacterium</taxon>
    </lineage>
</organism>